<gene>
    <name evidence="2" type="ORF">BpHYR1_021704</name>
</gene>
<keyword evidence="1" id="KW-1133">Transmembrane helix</keyword>
<name>A0A3M7T5K8_BRAPC</name>
<accession>A0A3M7T5K8</accession>
<evidence type="ECO:0000313" key="3">
    <source>
        <dbReference type="Proteomes" id="UP000276133"/>
    </source>
</evidence>
<evidence type="ECO:0000313" key="2">
    <source>
        <dbReference type="EMBL" id="RNA43334.1"/>
    </source>
</evidence>
<keyword evidence="1" id="KW-0472">Membrane</keyword>
<organism evidence="2 3">
    <name type="scientific">Brachionus plicatilis</name>
    <name type="common">Marine rotifer</name>
    <name type="synonym">Brachionus muelleri</name>
    <dbReference type="NCBI Taxonomy" id="10195"/>
    <lineage>
        <taxon>Eukaryota</taxon>
        <taxon>Metazoa</taxon>
        <taxon>Spiralia</taxon>
        <taxon>Gnathifera</taxon>
        <taxon>Rotifera</taxon>
        <taxon>Eurotatoria</taxon>
        <taxon>Monogononta</taxon>
        <taxon>Pseudotrocha</taxon>
        <taxon>Ploima</taxon>
        <taxon>Brachionidae</taxon>
        <taxon>Brachionus</taxon>
    </lineage>
</organism>
<dbReference type="Proteomes" id="UP000276133">
    <property type="component" value="Unassembled WGS sequence"/>
</dbReference>
<dbReference type="EMBL" id="REGN01000237">
    <property type="protein sequence ID" value="RNA43334.1"/>
    <property type="molecule type" value="Genomic_DNA"/>
</dbReference>
<keyword evidence="3" id="KW-1185">Reference proteome</keyword>
<keyword evidence="1" id="KW-0812">Transmembrane</keyword>
<comment type="caution">
    <text evidence="2">The sequence shown here is derived from an EMBL/GenBank/DDBJ whole genome shotgun (WGS) entry which is preliminary data.</text>
</comment>
<evidence type="ECO:0000256" key="1">
    <source>
        <dbReference type="SAM" id="Phobius"/>
    </source>
</evidence>
<proteinExistence type="predicted"/>
<protein>
    <submittedName>
        <fullName evidence="2">Uncharacterized protein</fullName>
    </submittedName>
</protein>
<reference evidence="2 3" key="1">
    <citation type="journal article" date="2018" name="Sci. Rep.">
        <title>Genomic signatures of local adaptation to the degree of environmental predictability in rotifers.</title>
        <authorList>
            <person name="Franch-Gras L."/>
            <person name="Hahn C."/>
            <person name="Garcia-Roger E.M."/>
            <person name="Carmona M.J."/>
            <person name="Serra M."/>
            <person name="Gomez A."/>
        </authorList>
    </citation>
    <scope>NUCLEOTIDE SEQUENCE [LARGE SCALE GENOMIC DNA]</scope>
    <source>
        <strain evidence="2">HYR1</strain>
    </source>
</reference>
<dbReference type="AlphaFoldDB" id="A0A3M7T5K8"/>
<sequence>MPRLKEGPKKNYQNHNGKVLKSINSQFLFFCFIYFTYTTAMINCFYLLICLKYKLNFTMLMSFPYLQELLLKIQKKSKPITLLSAGPVEKREKDFYKPVIQKKINECSNEFLSANYYVTIIPMQVPSPDEKIEGFSRKANKMLLKRRLTLSSNEENELINDFDKDETDLRINISKFCFSILVIHIEIKLYT</sequence>
<feature type="transmembrane region" description="Helical" evidence="1">
    <location>
        <begin position="27"/>
        <end position="51"/>
    </location>
</feature>